<dbReference type="AGR" id="ZFIN:ZDB-GENE-030813-1"/>
<dbReference type="Pfam" id="PF00046">
    <property type="entry name" value="Homeodomain"/>
    <property type="match status" value="1"/>
</dbReference>
<evidence type="ECO:0000313" key="6">
    <source>
        <dbReference type="EMBL" id="BAC16762.1"/>
    </source>
</evidence>
<dbReference type="STRING" id="7955.ENSDARP00000140685"/>
<evidence type="ECO:0000256" key="2">
    <source>
        <dbReference type="RuleBase" id="RU000682"/>
    </source>
</evidence>
<reference evidence="6 9" key="1">
    <citation type="journal article" date="2002" name="Mech. Dev.">
        <title>A novel repressor-type homeobox gene, ved, is involved in dharma/bozozok-mediated dorsal organizer formation in zebrafish.</title>
        <authorList>
            <person name="Shimizu T."/>
            <person name="Yamanaka Y."/>
            <person name="Nojima H."/>
            <person name="Yabe T."/>
            <person name="Hibi M."/>
            <person name="Hirano T."/>
        </authorList>
    </citation>
    <scope>NUCLEOTIDE SEQUENCE</scope>
</reference>
<reference evidence="9" key="14">
    <citation type="submission" date="2025-04" db="UniProtKB">
        <authorList>
            <consortium name="RefSeq"/>
        </authorList>
    </citation>
    <scope>IDENTIFICATION</scope>
</reference>
<reference evidence="9" key="5">
    <citation type="journal article" date="2005" name="Dev. Biol.">
        <title>WNT8 and BMP2B co-regulate non-axial mesoderm patterning during zebrafish gastrulation.</title>
        <authorList>
            <person name="Ramel M.C."/>
            <person name="Buckles G.R."/>
            <person name="Baker K.D."/>
            <person name="Lekven A.C."/>
        </authorList>
    </citation>
    <scope>NUCLEOTIDE SEQUENCE</scope>
</reference>
<dbReference type="OrthoDB" id="6159439at2759"/>
<dbReference type="EMBL" id="CU633882">
    <property type="status" value="NOT_ANNOTATED_CDS"/>
    <property type="molecule type" value="Genomic_DNA"/>
</dbReference>
<organism evidence="5">
    <name type="scientific">Danio rerio</name>
    <name type="common">Zebrafish</name>
    <name type="synonym">Brachydanio rerio</name>
    <dbReference type="NCBI Taxonomy" id="7955"/>
    <lineage>
        <taxon>Eukaryota</taxon>
        <taxon>Metazoa</taxon>
        <taxon>Chordata</taxon>
        <taxon>Craniata</taxon>
        <taxon>Vertebrata</taxon>
        <taxon>Euteleostomi</taxon>
        <taxon>Actinopterygii</taxon>
        <taxon>Neopterygii</taxon>
        <taxon>Teleostei</taxon>
        <taxon>Ostariophysi</taxon>
        <taxon>Cypriniformes</taxon>
        <taxon>Danionidae</taxon>
        <taxon>Danioninae</taxon>
        <taxon>Danio</taxon>
    </lineage>
</organism>
<dbReference type="AlphaFoldDB" id="Q8AV71"/>
<dbReference type="GO" id="GO:0042661">
    <property type="term" value="P:regulation of mesodermal cell fate specification"/>
    <property type="evidence" value="ECO:0000316"/>
    <property type="project" value="ZFIN"/>
</dbReference>
<reference evidence="9" key="12">
    <citation type="journal article" date="2020" name="Elife">
        <title>Optogenetic investigation of BMP target gene expression diversity.</title>
        <authorList>
            <person name="Rogers K.W."/>
            <person name="ElGamacy M."/>
            <person name="Jordan B.M."/>
            <person name="Muller P."/>
        </authorList>
    </citation>
    <scope>NUCLEOTIDE SEQUENCE</scope>
</reference>
<evidence type="ECO:0000313" key="8">
    <source>
        <dbReference type="Proteomes" id="UP000000437"/>
    </source>
</evidence>
<dbReference type="GO" id="GO:0060061">
    <property type="term" value="P:Spemann organizer formation"/>
    <property type="evidence" value="ECO:0000314"/>
    <property type="project" value="ZFIN"/>
</dbReference>
<dbReference type="InterPro" id="IPR042768">
    <property type="entry name" value="MNX1/Ceh-12"/>
</dbReference>
<evidence type="ECO:0000313" key="7">
    <source>
        <dbReference type="Ensembl" id="ENSDARP00000140685"/>
    </source>
</evidence>
<reference evidence="5" key="6">
    <citation type="submission" date="2008-04" db="EMBL/GenBank/DDBJ databases">
        <authorList>
            <consortium name="NIH - Zebrafish Gene Collection (ZGC) project"/>
        </authorList>
    </citation>
    <scope>NUCLEOTIDE SEQUENCE [LARGE SCALE MRNA]</scope>
</reference>
<dbReference type="SUPFAM" id="SSF46689">
    <property type="entry name" value="Homeodomain-like"/>
    <property type="match status" value="1"/>
</dbReference>
<evidence type="ECO:0000313" key="5">
    <source>
        <dbReference type="EMBL" id="AAI62293.1"/>
    </source>
</evidence>
<feature type="domain" description="Homeobox" evidence="4">
    <location>
        <begin position="138"/>
        <end position="198"/>
    </location>
</feature>
<comment type="subcellular location">
    <subcellularLocation>
        <location evidence="1 2">Nucleus</location>
    </subcellularLocation>
</comment>
<dbReference type="Proteomes" id="UP000000437">
    <property type="component" value="Chromosome 10"/>
</dbReference>
<dbReference type="GO" id="GO:0036342">
    <property type="term" value="P:post-anal tail morphogenesis"/>
    <property type="evidence" value="ECO:0000316"/>
    <property type="project" value="ZFIN"/>
</dbReference>
<keyword evidence="1 2" id="KW-0371">Homeobox</keyword>
<reference evidence="9" key="9">
    <citation type="journal article" date="2018" name="Environ. Sci. Technol.">
        <title>Tris(1,3-dichloro-2-propyl) Phosphate Exposure During the Early-Blastula Stage Alters the Normal Trajectory of Zebrafish Embryogenesis.</title>
        <authorList>
            <person name="Dasgupta S."/>
            <person name="Cheng V."/>
            <person name="Vliet S.M.F."/>
            <person name="Mitchell C.A."/>
            <person name="Volz D.C."/>
        </authorList>
    </citation>
    <scope>NUCLEOTIDE SEQUENCE</scope>
</reference>
<sequence>MKGQFSIEWLSQSSSSVRDEQQTSSTSTDSLPGSYSRWTSPHMEKHMEEKYTEEKYLQEKSMEKFMHEKYTEEKHMPEKYTEGKRIQKHTHESGFSSSTEDEELSGCESEGSRSEGSGSRSPAAPGSVAPASGSGSPSSGRRPRTAFSSEQISSLERVFKRNAYLGAQDKAELCRTLKLTDKQIRNWFQNRRMKLKRTVQDSLAQACQVKVASHMMHYSDLHSFRAAPYPSFYPETPAAFAPPYPISPAAESLYYSSYQNLQGVPSIPVHPYQYYSTH</sequence>
<dbReference type="EMBL" id="AB082517">
    <property type="protein sequence ID" value="BAC16762.1"/>
    <property type="molecule type" value="mRNA"/>
</dbReference>
<reference evidence="9" key="4">
    <citation type="journal article" date="2005" name="Dev. Biol.">
        <title>Interaction of Wnt and caudal-related genes in zebrafish posterior body formation.</title>
        <authorList>
            <person name="Shimizu T."/>
            <person name="Bae Y.K."/>
            <person name="Muraoka O."/>
            <person name="Hibi M."/>
        </authorList>
    </citation>
    <scope>NUCLEOTIDE SEQUENCE</scope>
</reference>
<dbReference type="InterPro" id="IPR009057">
    <property type="entry name" value="Homeodomain-like_sf"/>
</dbReference>
<feature type="compositionally biased region" description="Polar residues" evidence="3">
    <location>
        <begin position="29"/>
        <end position="39"/>
    </location>
</feature>
<dbReference type="CDD" id="cd00086">
    <property type="entry name" value="homeodomain"/>
    <property type="match status" value="1"/>
</dbReference>
<dbReference type="GO" id="GO:0005634">
    <property type="term" value="C:nucleus"/>
    <property type="evidence" value="ECO:0000318"/>
    <property type="project" value="GO_Central"/>
</dbReference>
<dbReference type="GO" id="GO:0021520">
    <property type="term" value="P:spinal cord motor neuron cell fate specification"/>
    <property type="evidence" value="ECO:0007669"/>
    <property type="project" value="InterPro"/>
</dbReference>
<name>Q8AV71_DANRE</name>
<dbReference type="EMBL" id="BC162308">
    <property type="protein sequence ID" value="AAI62308.1"/>
    <property type="molecule type" value="mRNA"/>
</dbReference>
<feature type="DNA-binding region" description="Homeobox" evidence="1">
    <location>
        <begin position="140"/>
        <end position="199"/>
    </location>
</feature>
<keyword evidence="1 2" id="KW-0238">DNA-binding</keyword>
<feature type="compositionally biased region" description="Low complexity" evidence="3">
    <location>
        <begin position="106"/>
        <end position="140"/>
    </location>
</feature>
<feature type="region of interest" description="Disordered" evidence="3">
    <location>
        <begin position="1"/>
        <end position="55"/>
    </location>
</feature>
<feature type="region of interest" description="Disordered" evidence="3">
    <location>
        <begin position="67"/>
        <end position="149"/>
    </location>
</feature>
<protein>
    <submittedName>
        <fullName evidence="6">Homeobox protein Ved</fullName>
    </submittedName>
    <submittedName>
        <fullName evidence="5 7">Ventrally-expressed dharma/bozozok antagonist</fullName>
    </submittedName>
</protein>
<dbReference type="HOGENOM" id="CLU_1047860_0_0_1"/>
<dbReference type="GO" id="GO:0042663">
    <property type="term" value="P:regulation of endodermal cell fate specification"/>
    <property type="evidence" value="ECO:0000315"/>
    <property type="project" value="ZFIN"/>
</dbReference>
<dbReference type="GO" id="GO:0007417">
    <property type="term" value="P:central nervous system development"/>
    <property type="evidence" value="ECO:0000318"/>
    <property type="project" value="GO_Central"/>
</dbReference>
<dbReference type="SMART" id="SM00389">
    <property type="entry name" value="HOX"/>
    <property type="match status" value="1"/>
</dbReference>
<dbReference type="OMA" id="HTHESGF"/>
<dbReference type="GeneTree" id="ENSGT00940000167350"/>
<dbReference type="PaxDb" id="7955-ENSDARP00000126494"/>
<dbReference type="EMBL" id="BC162293">
    <property type="protein sequence ID" value="AAI62293.1"/>
    <property type="molecule type" value="mRNA"/>
</dbReference>
<dbReference type="PANTHER" id="PTHR24335">
    <property type="entry name" value="MOTOR NEURON AND PANCREAS HOMEOBOX PROTEIN"/>
    <property type="match status" value="1"/>
</dbReference>
<dbReference type="ZFIN" id="ZDB-GENE-030813-1">
    <property type="gene designation" value="ved"/>
</dbReference>
<dbReference type="Ensembl" id="ENSDART00000170767.2">
    <property type="protein sequence ID" value="ENSDARP00000140685.1"/>
    <property type="gene ID" value="ENSDARG00000102389.2"/>
</dbReference>
<evidence type="ECO:0000256" key="1">
    <source>
        <dbReference type="PROSITE-ProRule" id="PRU00108"/>
    </source>
</evidence>
<reference evidence="9" key="10">
    <citation type="journal article" date="2019" name="Nat. Commun.">
        <title>A conserved regulatory program initiates lateral plate mesoderm emergence across chordates.</title>
        <authorList>
            <person name="Prummel K.D."/>
            <person name="Hess C."/>
            <person name="Nieuwenhuize S."/>
            <person name="Parker H.J."/>
            <person name="Rogers K.W."/>
            <person name="Kozmikova I."/>
            <person name="Racioppi C."/>
            <person name="Brombacher E.C."/>
            <person name="Czarkwiani A."/>
            <person name="Knapp D."/>
            <person name="Burger S."/>
            <person name="Chiavacci E."/>
            <person name="Shah G."/>
            <person name="Burger A."/>
            <person name="Huisken J."/>
            <person name="Yun M.H."/>
            <person name="Christiaen L."/>
            <person name="Kozmik Z."/>
            <person name="Muller P."/>
            <person name="Bronner M."/>
            <person name="Krumlauf R."/>
            <person name="Mosimann C."/>
        </authorList>
    </citation>
    <scope>NUCLEOTIDE SEQUENCE</scope>
</reference>
<reference evidence="7" key="8">
    <citation type="submission" date="2015-11" db="UniProtKB">
        <authorList>
            <consortium name="Ensembl"/>
        </authorList>
    </citation>
    <scope>IDENTIFICATION</scope>
    <source>
        <strain evidence="7">Tuebingen</strain>
    </source>
</reference>
<keyword evidence="8" id="KW-1185">Reference proteome</keyword>
<dbReference type="GO" id="GO:0048812">
    <property type="term" value="P:neuron projection morphogenesis"/>
    <property type="evidence" value="ECO:0000318"/>
    <property type="project" value="GO_Central"/>
</dbReference>
<dbReference type="InterPro" id="IPR001356">
    <property type="entry name" value="HD"/>
</dbReference>
<evidence type="ECO:0000256" key="3">
    <source>
        <dbReference type="SAM" id="MobiDB-lite"/>
    </source>
</evidence>
<reference evidence="9" key="11">
    <citation type="journal article" date="2019" name="PLoS Genet.">
        <title>Marcksb plays a key role in the secretory pathway of zebrafish Bmp2b.</title>
        <authorList>
            <person name="Ye D."/>
            <person name="Wang X."/>
            <person name="Wei C."/>
            <person name="He M."/>
            <person name="Wang H."/>
            <person name="Wang Y."/>
            <person name="Zhu Z."/>
            <person name="Sun Y."/>
        </authorList>
    </citation>
    <scope>NUCLEOTIDE SEQUENCE</scope>
</reference>
<dbReference type="GeneID" id="368201"/>
<dbReference type="PROSITE" id="PS50071">
    <property type="entry name" value="HOMEOBOX_2"/>
    <property type="match status" value="1"/>
</dbReference>
<gene>
    <name evidence="5 7 9 10" type="primary">ved</name>
    <name evidence="9" type="synonym">cb675</name>
</gene>
<accession>B3DG69</accession>
<dbReference type="PANTHER" id="PTHR24335:SF5">
    <property type="entry name" value="HOMEOBOX PROTEIN VED"/>
    <property type="match status" value="1"/>
</dbReference>
<dbReference type="SMR" id="Q8AV71"/>
<dbReference type="GO" id="GO:1990837">
    <property type="term" value="F:sequence-specific double-stranded DNA binding"/>
    <property type="evidence" value="ECO:0000318"/>
    <property type="project" value="GO_Central"/>
</dbReference>
<accession>Q8AV71</accession>
<dbReference type="Bgee" id="ENSDARG00000102389">
    <property type="expression patterns" value="Expressed in granulocyte and 29 other cell types or tissues"/>
</dbReference>
<dbReference type="KEGG" id="dre:368201"/>
<keyword evidence="1 2" id="KW-0539">Nucleus</keyword>
<reference evidence="9" key="2">
    <citation type="journal article" date="2004" name="Dev. Dyn.">
        <title>Functional and hierarchical interactions among zebrafish vox/vent homeobox genes.</title>
        <authorList>
            <person name="Gilardelli C.N."/>
            <person name="Pozzoli O."/>
            <person name="Sordino P."/>
            <person name="Matassi G."/>
            <person name="Cotelli F."/>
        </authorList>
    </citation>
    <scope>NUCLEOTIDE SEQUENCE</scope>
</reference>
<feature type="compositionally biased region" description="Basic and acidic residues" evidence="3">
    <location>
        <begin position="42"/>
        <end position="55"/>
    </location>
</feature>
<reference evidence="9" key="3">
    <citation type="journal article" date="2004" name="Development">
        <title>Fgf signalling controls the dorsoventral patterning of the zebrafish embryo.</title>
        <authorList>
            <person name="Furthauer M."/>
            <person name="Van Celst J."/>
            <person name="Thisse C."/>
            <person name="Thisse B."/>
        </authorList>
    </citation>
    <scope>NUCLEOTIDE SEQUENCE</scope>
</reference>
<reference evidence="7 8" key="7">
    <citation type="journal article" date="2013" name="Nature">
        <title>The zebrafish reference genome sequence and its relationship to the human genome.</title>
        <authorList>
            <consortium name="Genome Reference Consortium Zebrafish"/>
            <person name="Howe K."/>
            <person name="Clark M.D."/>
            <person name="Torroja C.F."/>
            <person name="Torrance J."/>
            <person name="Berthelot C."/>
            <person name="Muffato M."/>
            <person name="Collins J.E."/>
            <person name="Humphray S."/>
            <person name="McLaren K."/>
            <person name="Matthews L."/>
            <person name="McLaren S."/>
            <person name="Sealy I."/>
            <person name="Caccamo M."/>
            <person name="Churcher C."/>
            <person name="Scott C."/>
            <person name="Barrett J.C."/>
            <person name="Koch R."/>
            <person name="Rauch G.J."/>
            <person name="White S."/>
            <person name="Chow W."/>
            <person name="Kilian B."/>
            <person name="Quintais L.T."/>
            <person name="Guerra-Assuncao J.A."/>
            <person name="Zhou Y."/>
            <person name="Gu Y."/>
            <person name="Yen J."/>
            <person name="Vogel J.H."/>
            <person name="Eyre T."/>
            <person name="Redmond S."/>
            <person name="Banerjee R."/>
            <person name="Chi J."/>
            <person name="Fu B."/>
            <person name="Langley E."/>
            <person name="Maguire S.F."/>
            <person name="Laird G.K."/>
            <person name="Lloyd D."/>
            <person name="Kenyon E."/>
            <person name="Donaldson S."/>
            <person name="Sehra H."/>
            <person name="Almeida-King J."/>
            <person name="Loveland J."/>
            <person name="Trevanion S."/>
            <person name="Jones M."/>
            <person name="Quail M."/>
            <person name="Willey D."/>
            <person name="Hunt A."/>
            <person name="Burton J."/>
            <person name="Sims S."/>
            <person name="McLay K."/>
            <person name="Plumb B."/>
            <person name="Davis J."/>
            <person name="Clee C."/>
            <person name="Oliver K."/>
            <person name="Clark R."/>
            <person name="Riddle C."/>
            <person name="Elliot D."/>
            <person name="Eliott D."/>
            <person name="Threadgold G."/>
            <person name="Harden G."/>
            <person name="Ware D."/>
            <person name="Begum S."/>
            <person name="Mortimore B."/>
            <person name="Mortimer B."/>
            <person name="Kerry G."/>
            <person name="Heath P."/>
            <person name="Phillimore B."/>
            <person name="Tracey A."/>
            <person name="Corby N."/>
            <person name="Dunn M."/>
            <person name="Johnson C."/>
            <person name="Wood J."/>
            <person name="Clark S."/>
            <person name="Pelan S."/>
            <person name="Griffiths G."/>
            <person name="Smith M."/>
            <person name="Glithero R."/>
            <person name="Howden P."/>
            <person name="Barker N."/>
            <person name="Lloyd C."/>
            <person name="Stevens C."/>
            <person name="Harley J."/>
            <person name="Holt K."/>
            <person name="Panagiotidis G."/>
            <person name="Lovell J."/>
            <person name="Beasley H."/>
            <person name="Henderson C."/>
            <person name="Gordon D."/>
            <person name="Auger K."/>
            <person name="Wright D."/>
            <person name="Collins J."/>
            <person name="Raisen C."/>
            <person name="Dyer L."/>
            <person name="Leung K."/>
            <person name="Robertson L."/>
            <person name="Ambridge K."/>
            <person name="Leongamornlert D."/>
            <person name="McGuire S."/>
            <person name="Gilderthorp R."/>
            <person name="Griffiths C."/>
            <person name="Manthravadi D."/>
            <person name="Nichol S."/>
            <person name="Barker G."/>
            <person name="Whitehead S."/>
            <person name="Kay M."/>
            <person name="Brown J."/>
            <person name="Murnane C."/>
            <person name="Gray E."/>
            <person name="Humphries M."/>
            <person name="Sycamore N."/>
            <person name="Barker D."/>
            <person name="Saunders D."/>
            <person name="Wallis J."/>
            <person name="Babbage A."/>
            <person name="Hammond S."/>
            <person name="Mashreghi-Mohammadi M."/>
            <person name="Barr L."/>
            <person name="Martin S."/>
            <person name="Wray P."/>
            <person name="Ellington A."/>
            <person name="Matthews N."/>
            <person name="Ellwood M."/>
            <person name="Woodmansey R."/>
            <person name="Clark G."/>
            <person name="Cooper J."/>
            <person name="Cooper J."/>
            <person name="Tromans A."/>
            <person name="Grafham D."/>
            <person name="Skuce C."/>
            <person name="Pandian R."/>
            <person name="Andrews R."/>
            <person name="Harrison E."/>
            <person name="Kimberley A."/>
            <person name="Garnett J."/>
            <person name="Fosker N."/>
            <person name="Hall R."/>
            <person name="Garner P."/>
            <person name="Kelly D."/>
            <person name="Bird C."/>
            <person name="Palmer S."/>
            <person name="Gehring I."/>
            <person name="Berger A."/>
            <person name="Dooley C.M."/>
            <person name="Ersan-Urun Z."/>
            <person name="Eser C."/>
            <person name="Geiger H."/>
            <person name="Geisler M."/>
            <person name="Karotki L."/>
            <person name="Kirn A."/>
            <person name="Konantz J."/>
            <person name="Konantz M."/>
            <person name="Oberlander M."/>
            <person name="Rudolph-Geiger S."/>
            <person name="Teucke M."/>
            <person name="Lanz C."/>
            <person name="Raddatz G."/>
            <person name="Osoegawa K."/>
            <person name="Zhu B."/>
            <person name="Rapp A."/>
            <person name="Widaa S."/>
            <person name="Langford C."/>
            <person name="Yang F."/>
            <person name="Schuster S.C."/>
            <person name="Carter N.P."/>
            <person name="Harrow J."/>
            <person name="Ning Z."/>
            <person name="Herrero J."/>
            <person name="Searle S.M."/>
            <person name="Enright A."/>
            <person name="Geisler R."/>
            <person name="Plasterk R.H."/>
            <person name="Lee C."/>
            <person name="Westerfield M."/>
            <person name="de Jong P.J."/>
            <person name="Zon L.I."/>
            <person name="Postlethwait J.H."/>
            <person name="Nusslein-Volhard C."/>
            <person name="Hubbard T.J."/>
            <person name="Roest Crollius H."/>
            <person name="Rogers J."/>
            <person name="Stemple D.L."/>
        </authorList>
    </citation>
    <scope>NUCLEOTIDE SEQUENCE [LARGE SCALE GENOMIC DNA]</scope>
    <source>
        <strain evidence="7">Tuebingen</strain>
    </source>
</reference>
<dbReference type="eggNOG" id="KOG0488">
    <property type="taxonomic scope" value="Eukaryota"/>
</dbReference>
<reference evidence="9" key="13">
    <citation type="journal article" date="2021" name="PLoS Biol.">
        <title>The BMP signaling gradient is interpreted through concentration thresholds in dorsal-ventral axial patterning.</title>
        <authorList>
            <person name="Greenfeld H."/>
            <person name="Lin J."/>
            <person name="Mullins M.C."/>
        </authorList>
    </citation>
    <scope>NUCLEOTIDE SEQUENCE</scope>
</reference>
<feature type="compositionally biased region" description="Basic and acidic residues" evidence="3">
    <location>
        <begin position="67"/>
        <end position="92"/>
    </location>
</feature>
<evidence type="ECO:0000259" key="4">
    <source>
        <dbReference type="PROSITE" id="PS50071"/>
    </source>
</evidence>
<dbReference type="GO" id="GO:0009953">
    <property type="term" value="P:dorsal/ventral pattern formation"/>
    <property type="evidence" value="ECO:0000314"/>
    <property type="project" value="ZFIN"/>
</dbReference>
<proteinExistence type="evidence at transcript level"/>
<dbReference type="RefSeq" id="NP_898897.1">
    <property type="nucleotide sequence ID" value="NM_183074.1"/>
</dbReference>
<dbReference type="CTD" id="368201"/>
<evidence type="ECO:0000313" key="10">
    <source>
        <dbReference type="ZFIN" id="ZDB-GENE-030813-1"/>
    </source>
</evidence>
<dbReference type="Gene3D" id="1.10.10.60">
    <property type="entry name" value="Homeodomain-like"/>
    <property type="match status" value="1"/>
</dbReference>
<evidence type="ECO:0000313" key="9">
    <source>
        <dbReference type="RefSeq" id="NP_898897.1"/>
    </source>
</evidence>